<dbReference type="InterPro" id="IPR009057">
    <property type="entry name" value="Homeodomain-like_sf"/>
</dbReference>
<dbReference type="SUPFAM" id="SSF46689">
    <property type="entry name" value="Homeodomain-like"/>
    <property type="match status" value="1"/>
</dbReference>
<dbReference type="PANTHER" id="PTHR22705">
    <property type="entry name" value="ZINC FINGER, ZZ DOMAIN CONTAINING 3"/>
    <property type="match status" value="1"/>
</dbReference>
<sequence>MSPIAFDNTIIEKNSFETTEYVEYVNGLTKDSTKSCMNQEQPQQQQPQPQLEQEQERNYTITVEQPQKEEDIVEASSDMMQIDEPRQDISNSEQKLDQQNSSPQQLPQPIQEIQQEVSQIKQTNSENVETNTTNSNGMESVIEISTEETLLNGNEDYEMVLRAVNVLKFQLEQTKEDIKKIKDIKQRAISDPEMFIENLRDGTHEKIPERQYIFGVPQVDWSKYHTRPSQYKPPPRPGREVSKSSTSDDEKSPDPAEFVHKKAQELGFKVPPNAVLSTRTKRKTNLVFDDDTLPQSIGSNKKGKQSLYSTPVKKRGAIRNESASAVSNRSTFNTPITIASTSYSPTLTSSNRRNNKKKSSDLKLSEGSPKTGNYNIPWTDEEQRRLVELLAIYPDEEIQSHRFKKISEALGTRTPKQVASRVQKYFIKLAKHGLPVPGRIPNVSVIIGSV</sequence>
<dbReference type="EMBL" id="LLXI01000047">
    <property type="protein sequence ID" value="PKY38963.1"/>
    <property type="molecule type" value="Genomic_DNA"/>
</dbReference>
<dbReference type="InterPro" id="IPR001005">
    <property type="entry name" value="SANT/Myb"/>
</dbReference>
<evidence type="ECO:0000256" key="1">
    <source>
        <dbReference type="SAM" id="MobiDB-lite"/>
    </source>
</evidence>
<dbReference type="PROSITE" id="PS51294">
    <property type="entry name" value="HTH_MYB"/>
    <property type="match status" value="1"/>
</dbReference>
<feature type="region of interest" description="Disordered" evidence="1">
    <location>
        <begin position="224"/>
        <end position="256"/>
    </location>
</feature>
<evidence type="ECO:0000259" key="2">
    <source>
        <dbReference type="PROSITE" id="PS50090"/>
    </source>
</evidence>
<name>A0A2I1FX98_9GLOM</name>
<feature type="region of interest" description="Disordered" evidence="1">
    <location>
        <begin position="290"/>
        <end position="328"/>
    </location>
</feature>
<dbReference type="AlphaFoldDB" id="A0A2I1FX98"/>
<protein>
    <submittedName>
        <fullName evidence="4">Uncharacterized protein</fullName>
    </submittedName>
</protein>
<organism evidence="4 5">
    <name type="scientific">Rhizophagus irregularis</name>
    <dbReference type="NCBI Taxonomy" id="588596"/>
    <lineage>
        <taxon>Eukaryota</taxon>
        <taxon>Fungi</taxon>
        <taxon>Fungi incertae sedis</taxon>
        <taxon>Mucoromycota</taxon>
        <taxon>Glomeromycotina</taxon>
        <taxon>Glomeromycetes</taxon>
        <taxon>Glomerales</taxon>
        <taxon>Glomeraceae</taxon>
        <taxon>Rhizophagus</taxon>
    </lineage>
</organism>
<gene>
    <name evidence="4" type="ORF">RhiirA4_520243</name>
</gene>
<dbReference type="Gene3D" id="1.10.10.60">
    <property type="entry name" value="Homeodomain-like"/>
    <property type="match status" value="1"/>
</dbReference>
<dbReference type="VEuPathDB" id="FungiDB:FUN_024148"/>
<dbReference type="InterPro" id="IPR017930">
    <property type="entry name" value="Myb_dom"/>
</dbReference>
<dbReference type="Pfam" id="PF00249">
    <property type="entry name" value="Myb_DNA-binding"/>
    <property type="match status" value="1"/>
</dbReference>
<dbReference type="CDD" id="cd00167">
    <property type="entry name" value="SANT"/>
    <property type="match status" value="1"/>
</dbReference>
<feature type="compositionally biased region" description="Low complexity" evidence="1">
    <location>
        <begin position="39"/>
        <end position="52"/>
    </location>
</feature>
<dbReference type="SMART" id="SM00717">
    <property type="entry name" value="SANT"/>
    <property type="match status" value="1"/>
</dbReference>
<dbReference type="InterPro" id="IPR037830">
    <property type="entry name" value="ZZZ3"/>
</dbReference>
<proteinExistence type="predicted"/>
<feature type="compositionally biased region" description="Low complexity" evidence="1">
    <location>
        <begin position="98"/>
        <end position="109"/>
    </location>
</feature>
<keyword evidence="5" id="KW-1185">Reference proteome</keyword>
<dbReference type="Proteomes" id="UP000234323">
    <property type="component" value="Unassembled WGS sequence"/>
</dbReference>
<comment type="caution">
    <text evidence="4">The sequence shown here is derived from an EMBL/GenBank/DDBJ whole genome shotgun (WGS) entry which is preliminary data.</text>
</comment>
<feature type="region of interest" description="Disordered" evidence="1">
    <location>
        <begin position="32"/>
        <end position="109"/>
    </location>
</feature>
<evidence type="ECO:0000259" key="3">
    <source>
        <dbReference type="PROSITE" id="PS51294"/>
    </source>
</evidence>
<feature type="domain" description="Myb-like" evidence="2">
    <location>
        <begin position="377"/>
        <end position="426"/>
    </location>
</feature>
<accession>A0A2I1FX98</accession>
<evidence type="ECO:0000313" key="5">
    <source>
        <dbReference type="Proteomes" id="UP000234323"/>
    </source>
</evidence>
<dbReference type="PANTHER" id="PTHR22705:SF0">
    <property type="entry name" value="ZZ-TYPE ZINC FINGER-CONTAINING PROTEIN 3"/>
    <property type="match status" value="1"/>
</dbReference>
<dbReference type="VEuPathDB" id="FungiDB:RhiirFUN_004609"/>
<feature type="region of interest" description="Disordered" evidence="1">
    <location>
        <begin position="340"/>
        <end position="376"/>
    </location>
</feature>
<reference evidence="4 5" key="1">
    <citation type="submission" date="2015-10" db="EMBL/GenBank/DDBJ databases">
        <title>Genome analyses suggest a sexual origin of heterokaryosis in a supposedly ancient asexual fungus.</title>
        <authorList>
            <person name="Ropars J."/>
            <person name="Sedzielewska K."/>
            <person name="Noel J."/>
            <person name="Charron P."/>
            <person name="Farinelli L."/>
            <person name="Marton T."/>
            <person name="Kruger M."/>
            <person name="Pelin A."/>
            <person name="Brachmann A."/>
            <person name="Corradi N."/>
        </authorList>
    </citation>
    <scope>NUCLEOTIDE SEQUENCE [LARGE SCALE GENOMIC DNA]</scope>
    <source>
        <strain evidence="4 5">A4</strain>
    </source>
</reference>
<dbReference type="VEuPathDB" id="FungiDB:RhiirA1_534784"/>
<dbReference type="PROSITE" id="PS50090">
    <property type="entry name" value="MYB_LIKE"/>
    <property type="match status" value="1"/>
</dbReference>
<evidence type="ECO:0000313" key="4">
    <source>
        <dbReference type="EMBL" id="PKY38963.1"/>
    </source>
</evidence>
<feature type="compositionally biased region" description="Basic and acidic residues" evidence="1">
    <location>
        <begin position="237"/>
        <end position="256"/>
    </location>
</feature>
<feature type="domain" description="HTH myb-type" evidence="3">
    <location>
        <begin position="377"/>
        <end position="430"/>
    </location>
</feature>